<organism evidence="1 2">
    <name type="scientific">Candidatus Pantoea multigeneris</name>
    <dbReference type="NCBI Taxonomy" id="2608357"/>
    <lineage>
        <taxon>Bacteria</taxon>
        <taxon>Pseudomonadati</taxon>
        <taxon>Pseudomonadota</taxon>
        <taxon>Gammaproteobacteria</taxon>
        <taxon>Enterobacterales</taxon>
        <taxon>Erwiniaceae</taxon>
        <taxon>Pantoea</taxon>
    </lineage>
</organism>
<dbReference type="EMBL" id="VWXF01000022">
    <property type="protein sequence ID" value="NIF24740.1"/>
    <property type="molecule type" value="Genomic_DNA"/>
</dbReference>
<comment type="caution">
    <text evidence="1">The sequence shown here is derived from an EMBL/GenBank/DDBJ whole genome shotgun (WGS) entry which is preliminary data.</text>
</comment>
<protein>
    <submittedName>
        <fullName evidence="1">Uncharacterized protein</fullName>
    </submittedName>
</protein>
<reference evidence="1 2" key="1">
    <citation type="journal article" date="2019" name="bioRxiv">
        <title>Bacteria contribute to plant secondary compound degradation in a generalist herbivore system.</title>
        <authorList>
            <person name="Francoeur C.B."/>
            <person name="Khadempour L."/>
            <person name="Moreira-Soto R.D."/>
            <person name="Gotting K."/>
            <person name="Book A.J."/>
            <person name="Pinto-Tomas A.A."/>
            <person name="Keefover-Ring K."/>
            <person name="Currie C.R."/>
        </authorList>
    </citation>
    <scope>NUCLEOTIDE SEQUENCE [LARGE SCALE GENOMIC DNA]</scope>
    <source>
        <strain evidence="1">Acro-835</strain>
    </source>
</reference>
<proteinExistence type="predicted"/>
<evidence type="ECO:0000313" key="1">
    <source>
        <dbReference type="EMBL" id="NIF24740.1"/>
    </source>
</evidence>
<gene>
    <name evidence="1" type="ORF">F3J40_24530</name>
</gene>
<accession>A0ABX0RHD1</accession>
<keyword evidence="2" id="KW-1185">Reference proteome</keyword>
<sequence length="100" mass="12078">MSFEFRCSYLVKDSDLKDYIVEKKIDKIPTIDVKYQKKIIEFICSKNNSIWDYEYCFLKDSIKENGLSTFEEKFLLAFIEVKEIKEKELFIETYIQCKSK</sequence>
<name>A0ABX0RHD1_9GAMM</name>
<dbReference type="RefSeq" id="WP_167018772.1">
    <property type="nucleotide sequence ID" value="NZ_VWXF01000022.1"/>
</dbReference>
<evidence type="ECO:0000313" key="2">
    <source>
        <dbReference type="Proteomes" id="UP001515683"/>
    </source>
</evidence>
<dbReference type="Proteomes" id="UP001515683">
    <property type="component" value="Unassembled WGS sequence"/>
</dbReference>